<gene>
    <name evidence="1" type="ORF">PY649_34245</name>
</gene>
<proteinExistence type="predicted"/>
<reference evidence="1" key="1">
    <citation type="submission" date="2023-06" db="EMBL/GenBank/DDBJ databases">
        <title>Phylogenetic Diversity of Rhizobium strains.</title>
        <authorList>
            <person name="Moura F.T."/>
            <person name="Helene L.C.F."/>
            <person name="Hungria M."/>
        </authorList>
    </citation>
    <scope>NUCLEOTIDE SEQUENCE</scope>
    <source>
        <strain evidence="1">CCGE526</strain>
    </source>
</reference>
<accession>A0ABT7K6X6</accession>
<sequence>MVLIPFPRKALHRDGILASGDVIFDYARRTDASVLLPTIESLA</sequence>
<dbReference type="Proteomes" id="UP001172645">
    <property type="component" value="Unassembled WGS sequence"/>
</dbReference>
<comment type="caution">
    <text evidence="1">The sequence shown here is derived from an EMBL/GenBank/DDBJ whole genome shotgun (WGS) entry which is preliminary data.</text>
</comment>
<evidence type="ECO:0000313" key="2">
    <source>
        <dbReference type="Proteomes" id="UP001172645"/>
    </source>
</evidence>
<evidence type="ECO:0000313" key="1">
    <source>
        <dbReference type="EMBL" id="MDL2403922.1"/>
    </source>
</evidence>
<dbReference type="EMBL" id="JARFYM010000070">
    <property type="protein sequence ID" value="MDL2403922.1"/>
    <property type="molecule type" value="Genomic_DNA"/>
</dbReference>
<organism evidence="1 2">
    <name type="scientific">Rhizobium mayense</name>
    <dbReference type="NCBI Taxonomy" id="1312184"/>
    <lineage>
        <taxon>Bacteria</taxon>
        <taxon>Pseudomonadati</taxon>
        <taxon>Pseudomonadota</taxon>
        <taxon>Alphaproteobacteria</taxon>
        <taxon>Hyphomicrobiales</taxon>
        <taxon>Rhizobiaceae</taxon>
        <taxon>Rhizobium/Agrobacterium group</taxon>
        <taxon>Rhizobium</taxon>
    </lineage>
</organism>
<protein>
    <submittedName>
        <fullName evidence="1">Uncharacterized protein</fullName>
    </submittedName>
</protein>
<keyword evidence="2" id="KW-1185">Reference proteome</keyword>
<name>A0ABT7K6X6_9HYPH</name>
<dbReference type="RefSeq" id="WP_285873474.1">
    <property type="nucleotide sequence ID" value="NZ_JARFYM010000070.1"/>
</dbReference>